<gene>
    <name evidence="6" type="primary">5568134</name>
</gene>
<feature type="transmembrane region" description="Helical" evidence="5">
    <location>
        <begin position="635"/>
        <end position="660"/>
    </location>
</feature>
<organism evidence="6 7">
    <name type="scientific">Aedes aegypti</name>
    <name type="common">Yellowfever mosquito</name>
    <name type="synonym">Culex aegypti</name>
    <dbReference type="NCBI Taxonomy" id="7159"/>
    <lineage>
        <taxon>Eukaryota</taxon>
        <taxon>Metazoa</taxon>
        <taxon>Ecdysozoa</taxon>
        <taxon>Arthropoda</taxon>
        <taxon>Hexapoda</taxon>
        <taxon>Insecta</taxon>
        <taxon>Pterygota</taxon>
        <taxon>Neoptera</taxon>
        <taxon>Endopterygota</taxon>
        <taxon>Diptera</taxon>
        <taxon>Nematocera</taxon>
        <taxon>Culicoidea</taxon>
        <taxon>Culicidae</taxon>
        <taxon>Culicinae</taxon>
        <taxon>Aedini</taxon>
        <taxon>Aedes</taxon>
        <taxon>Stegomyia</taxon>
    </lineage>
</organism>
<protein>
    <submittedName>
        <fullName evidence="6">Uncharacterized protein</fullName>
    </submittedName>
</protein>
<dbReference type="EnsemblMetazoa" id="AAEL006584-RA">
    <property type="protein sequence ID" value="AAEL006584-PA"/>
    <property type="gene ID" value="AAEL006584"/>
</dbReference>
<dbReference type="OrthoDB" id="26525at2759"/>
<evidence type="ECO:0000313" key="7">
    <source>
        <dbReference type="Proteomes" id="UP000008820"/>
    </source>
</evidence>
<keyword evidence="1" id="KW-0433">Leucine-rich repeat</keyword>
<proteinExistence type="predicted"/>
<dbReference type="VEuPathDB" id="VectorBase:AAEL006584"/>
<reference evidence="6" key="2">
    <citation type="submission" date="2020-05" db="UniProtKB">
        <authorList>
            <consortium name="EnsemblMetazoa"/>
        </authorList>
    </citation>
    <scope>IDENTIFICATION</scope>
    <source>
        <strain evidence="6">LVP_AGWG</strain>
    </source>
</reference>
<dbReference type="AlphaFoldDB" id="A0A1S4FE13"/>
<dbReference type="PANTHER" id="PTHR24369:SF211">
    <property type="entry name" value="LEUCINE-RICH REPEAT-CONTAINING PROTEIN 15-LIKE"/>
    <property type="match status" value="1"/>
</dbReference>
<evidence type="ECO:0000256" key="4">
    <source>
        <dbReference type="SAM" id="MobiDB-lite"/>
    </source>
</evidence>
<feature type="compositionally biased region" description="Basic and acidic residues" evidence="4">
    <location>
        <begin position="776"/>
        <end position="788"/>
    </location>
</feature>
<feature type="region of interest" description="Disordered" evidence="4">
    <location>
        <begin position="735"/>
        <end position="809"/>
    </location>
</feature>
<feature type="compositionally biased region" description="Pro residues" evidence="4">
    <location>
        <begin position="758"/>
        <end position="768"/>
    </location>
</feature>
<feature type="region of interest" description="Disordered" evidence="4">
    <location>
        <begin position="395"/>
        <end position="495"/>
    </location>
</feature>
<keyword evidence="2" id="KW-0732">Signal</keyword>
<name>A0A1S4FE13_AEDAE</name>
<dbReference type="SUPFAM" id="SSF52058">
    <property type="entry name" value="L domain-like"/>
    <property type="match status" value="1"/>
</dbReference>
<feature type="transmembrane region" description="Helical" evidence="5">
    <location>
        <begin position="37"/>
        <end position="55"/>
    </location>
</feature>
<dbReference type="Gene3D" id="3.80.10.10">
    <property type="entry name" value="Ribonuclease Inhibitor"/>
    <property type="match status" value="1"/>
</dbReference>
<keyword evidence="5" id="KW-0812">Transmembrane</keyword>
<accession>A0A1S4FE13</accession>
<evidence type="ECO:0000256" key="2">
    <source>
        <dbReference type="ARBA" id="ARBA00022729"/>
    </source>
</evidence>
<keyword evidence="7" id="KW-1185">Reference proteome</keyword>
<reference evidence="6 7" key="1">
    <citation type="submission" date="2017-06" db="EMBL/GenBank/DDBJ databases">
        <title>Aedes aegypti genome working group (AGWG) sequencing and assembly.</title>
        <authorList>
            <consortium name="Aedes aegypti Genome Working Group (AGWG)"/>
            <person name="Matthews B.J."/>
        </authorList>
    </citation>
    <scope>NUCLEOTIDE SEQUENCE [LARGE SCALE GENOMIC DNA]</scope>
    <source>
        <strain evidence="6 7">LVP_AGWG</strain>
    </source>
</reference>
<evidence type="ECO:0000256" key="3">
    <source>
        <dbReference type="ARBA" id="ARBA00022737"/>
    </source>
</evidence>
<evidence type="ECO:0000256" key="5">
    <source>
        <dbReference type="SAM" id="Phobius"/>
    </source>
</evidence>
<feature type="compositionally biased region" description="Low complexity" evidence="4">
    <location>
        <begin position="419"/>
        <end position="428"/>
    </location>
</feature>
<dbReference type="InterPro" id="IPR050541">
    <property type="entry name" value="LRR_TM_domain-containing"/>
</dbReference>
<sequence>MRGIMGKKSFDISVPHQDEKLPKSVSKWSLKNRKKRWLPILFCAICFSLLIGWVIRDIFNGHADGFNATGENETVAEAMEFDNLEQTSGRKPALPIPDDPHCSMEADCTIVCKDMNVLDLSAAVTKTLEDDPCSDIKLIIQSLVIEDGKLYPRWLELNESIRIHQLELKQSEIIEIPSGSFDARHFYAIAILTLDSLEVSVLPSNIFLGLQLLQELNLKNLPLEHVDEFVLAPVKFTLTSLLVESCLNGINPRVFTGSTSLDNLAIVSFEFNILDDVLTDDSFSMIPSLSSLYLRNSGIRILREGMFAGISKSIQQIHLIGNELHTIEAGVFDSLLEKQVKIYLGNNPFMCDCSLAYLKQLIITYPSMFDDVKCAEPPPFSGWSVSDAEFCNAITDPPTTTTEIITTSEVTDSPEETTEITTDTTESTKPQPSTRPTGEPTKPTGPPTTSTTTVTSTTSTSTTAEPSSTSTSPLEVTTSSVSTTPSTTTTPATSSPANIFTMQCIQTAVPIESEVTSYQGSELTLHKRSKTFTVLESQEGAVELILDQTYSSAVILWFYDTSTTNSIFSLQIEDSASCADIYGRTVRITNLIPDKNYIFCVIYRAENTISPFDCLPHRLLPTYGQRTWLVEDQKIMIISILIASVLVAIMSGIVLTYCFIKSFDTYQKSCRKVTTEVRIDRSTTNQCYMTPVAEQPARTRHKRSVSDSSIESCRSYVSAVVPATQFQYISWKMDNRSRHPSAPPHPTQQQPSMEFYPKDPPPPPLPPHPSKRLKKQKSEIKINFHEIYDEPNSSSFSSSVHKNFHQGKH</sequence>
<evidence type="ECO:0000313" key="6">
    <source>
        <dbReference type="EnsemblMetazoa" id="AAEL006584-PA"/>
    </source>
</evidence>
<keyword evidence="3" id="KW-0677">Repeat</keyword>
<feature type="compositionally biased region" description="Low complexity" evidence="4">
    <location>
        <begin position="395"/>
        <end position="411"/>
    </location>
</feature>
<dbReference type="InterPro" id="IPR000483">
    <property type="entry name" value="Cys-rich_flank_reg_C"/>
</dbReference>
<keyword evidence="5" id="KW-1133">Transmembrane helix</keyword>
<dbReference type="InParanoid" id="A0A1S4FE13"/>
<dbReference type="SMART" id="SM00082">
    <property type="entry name" value="LRRCT"/>
    <property type="match status" value="1"/>
</dbReference>
<keyword evidence="5" id="KW-0472">Membrane</keyword>
<dbReference type="PANTHER" id="PTHR24369">
    <property type="entry name" value="ANTIGEN BSP, PUTATIVE-RELATED"/>
    <property type="match status" value="1"/>
</dbReference>
<feature type="compositionally biased region" description="Low complexity" evidence="4">
    <location>
        <begin position="436"/>
        <end position="495"/>
    </location>
</feature>
<dbReference type="GO" id="GO:0005886">
    <property type="term" value="C:plasma membrane"/>
    <property type="evidence" value="ECO:0007669"/>
    <property type="project" value="TreeGrafter"/>
</dbReference>
<dbReference type="InterPro" id="IPR032675">
    <property type="entry name" value="LRR_dom_sf"/>
</dbReference>
<evidence type="ECO:0000256" key="1">
    <source>
        <dbReference type="ARBA" id="ARBA00022614"/>
    </source>
</evidence>
<dbReference type="Proteomes" id="UP000008820">
    <property type="component" value="Chromosome 2"/>
</dbReference>